<evidence type="ECO:0000259" key="1">
    <source>
        <dbReference type="Pfam" id="PF00881"/>
    </source>
</evidence>
<evidence type="ECO:0000313" key="2">
    <source>
        <dbReference type="EMBL" id="MFC5542836.1"/>
    </source>
</evidence>
<proteinExistence type="predicted"/>
<dbReference type="EMBL" id="JBHSNQ010000182">
    <property type="protein sequence ID" value="MFC5542836.1"/>
    <property type="molecule type" value="Genomic_DNA"/>
</dbReference>
<dbReference type="InterPro" id="IPR000415">
    <property type="entry name" value="Nitroreductase-like"/>
</dbReference>
<gene>
    <name evidence="2" type="ORF">ACFPOH_14090</name>
</gene>
<sequence length="192" mass="22241">MEFFEAVKNRRSIRALEDEAVVPDEEVVEIVKSALNHTPTAFNGQETRVAILFGKHHKQLWDDAEKIARDKNPVDFERTQQRIQGFRNGHGTVLFFQDREVIEGLQNKMPHLRDALEAWAHQNQGMLQYVIWTGLEEVGYAASLQHIDIDIRPEWNIPENWKIIAQMPFGKQAQPAIEKEIIPVEKKLVVLK</sequence>
<dbReference type="InterPro" id="IPR033877">
    <property type="entry name" value="Frm2/Hbn1"/>
</dbReference>
<accession>A0ABW0RE27</accession>
<dbReference type="Proteomes" id="UP001595978">
    <property type="component" value="Unassembled WGS sequence"/>
</dbReference>
<dbReference type="InterPro" id="IPR029479">
    <property type="entry name" value="Nitroreductase"/>
</dbReference>
<dbReference type="CDD" id="cd02140">
    <property type="entry name" value="Frm2-like"/>
    <property type="match status" value="1"/>
</dbReference>
<comment type="caution">
    <text evidence="2">The sequence shown here is derived from an EMBL/GenBank/DDBJ whole genome shotgun (WGS) entry which is preliminary data.</text>
</comment>
<dbReference type="Pfam" id="PF00881">
    <property type="entry name" value="Nitroreductase"/>
    <property type="match status" value="1"/>
</dbReference>
<organism evidence="2 3">
    <name type="scientific">Ureibacillus suwonensis</name>
    <dbReference type="NCBI Taxonomy" id="313007"/>
    <lineage>
        <taxon>Bacteria</taxon>
        <taxon>Bacillati</taxon>
        <taxon>Bacillota</taxon>
        <taxon>Bacilli</taxon>
        <taxon>Bacillales</taxon>
        <taxon>Caryophanaceae</taxon>
        <taxon>Ureibacillus</taxon>
    </lineage>
</organism>
<dbReference type="SUPFAM" id="SSF55469">
    <property type="entry name" value="FMN-dependent nitroreductase-like"/>
    <property type="match status" value="1"/>
</dbReference>
<reference evidence="3" key="1">
    <citation type="journal article" date="2019" name="Int. J. Syst. Evol. Microbiol.">
        <title>The Global Catalogue of Microorganisms (GCM) 10K type strain sequencing project: providing services to taxonomists for standard genome sequencing and annotation.</title>
        <authorList>
            <consortium name="The Broad Institute Genomics Platform"/>
            <consortium name="The Broad Institute Genome Sequencing Center for Infectious Disease"/>
            <person name="Wu L."/>
            <person name="Ma J."/>
        </authorList>
    </citation>
    <scope>NUCLEOTIDE SEQUENCE [LARGE SCALE GENOMIC DNA]</scope>
    <source>
        <strain evidence="3">CCUG 56331</strain>
    </source>
</reference>
<name>A0ABW0RE27_9BACL</name>
<dbReference type="PANTHER" id="PTHR43035">
    <property type="entry name" value="FATTY ACID REPRESSION MUTANT PROTEIN 2-RELATED"/>
    <property type="match status" value="1"/>
</dbReference>
<feature type="domain" description="Nitroreductase" evidence="1">
    <location>
        <begin position="7"/>
        <end position="171"/>
    </location>
</feature>
<evidence type="ECO:0000313" key="3">
    <source>
        <dbReference type="Proteomes" id="UP001595978"/>
    </source>
</evidence>
<keyword evidence="3" id="KW-1185">Reference proteome</keyword>
<protein>
    <submittedName>
        <fullName evidence="2">Nitroreductase family protein</fullName>
    </submittedName>
</protein>
<dbReference type="Gene3D" id="3.40.109.10">
    <property type="entry name" value="NADH Oxidase"/>
    <property type="match status" value="1"/>
</dbReference>
<dbReference type="PANTHER" id="PTHR43035:SF1">
    <property type="entry name" value="FATTY ACID REPRESSION MUTANT PROTEIN 2-RELATED"/>
    <property type="match status" value="1"/>
</dbReference>